<sequence length="51" mass="5998">MSNRWIRNPPFPCLKGGYVLRIADIFSEIFGGYTSKGYTSKRRIREKRAEM</sequence>
<proteinExistence type="predicted"/>
<dbReference type="WBParaSite" id="nRc.2.0.1.t35065-RA">
    <property type="protein sequence ID" value="nRc.2.0.1.t35065-RA"/>
    <property type="gene ID" value="nRc.2.0.1.g35065"/>
</dbReference>
<dbReference type="Proteomes" id="UP000887565">
    <property type="component" value="Unplaced"/>
</dbReference>
<reference evidence="2" key="1">
    <citation type="submission" date="2022-11" db="UniProtKB">
        <authorList>
            <consortium name="WormBaseParasite"/>
        </authorList>
    </citation>
    <scope>IDENTIFICATION</scope>
</reference>
<evidence type="ECO:0000313" key="2">
    <source>
        <dbReference type="WBParaSite" id="nRc.2.0.1.t35065-RA"/>
    </source>
</evidence>
<organism evidence="1 2">
    <name type="scientific">Romanomermis culicivorax</name>
    <name type="common">Nematode worm</name>
    <dbReference type="NCBI Taxonomy" id="13658"/>
    <lineage>
        <taxon>Eukaryota</taxon>
        <taxon>Metazoa</taxon>
        <taxon>Ecdysozoa</taxon>
        <taxon>Nematoda</taxon>
        <taxon>Enoplea</taxon>
        <taxon>Dorylaimia</taxon>
        <taxon>Mermithida</taxon>
        <taxon>Mermithoidea</taxon>
        <taxon>Mermithidae</taxon>
        <taxon>Romanomermis</taxon>
    </lineage>
</organism>
<evidence type="ECO:0000313" key="1">
    <source>
        <dbReference type="Proteomes" id="UP000887565"/>
    </source>
</evidence>
<name>A0A915KAB9_ROMCU</name>
<protein>
    <submittedName>
        <fullName evidence="2">Uncharacterized protein</fullName>
    </submittedName>
</protein>
<dbReference type="AlphaFoldDB" id="A0A915KAB9"/>
<keyword evidence="1" id="KW-1185">Reference proteome</keyword>
<accession>A0A915KAB9</accession>